<dbReference type="SUPFAM" id="SSF51905">
    <property type="entry name" value="FAD/NAD(P)-binding domain"/>
    <property type="match status" value="1"/>
</dbReference>
<keyword evidence="9 18" id="KW-0560">Oxidoreductase</keyword>
<comment type="cofactor">
    <cofactor evidence="2">
        <name>FAD</name>
        <dbReference type="ChEBI" id="CHEBI:57692"/>
    </cofactor>
</comment>
<dbReference type="SUPFAM" id="SSF54373">
    <property type="entry name" value="FAD-linked reductases, C-terminal domain"/>
    <property type="match status" value="1"/>
</dbReference>
<organism evidence="18">
    <name type="scientific">hydrothermal vent metagenome</name>
    <dbReference type="NCBI Taxonomy" id="652676"/>
    <lineage>
        <taxon>unclassified sequences</taxon>
        <taxon>metagenomes</taxon>
        <taxon>ecological metagenomes</taxon>
    </lineage>
</organism>
<keyword evidence="5" id="KW-0285">Flavoprotein</keyword>
<protein>
    <recommendedName>
        <fullName evidence="12">Sarcosine oxidase subunit beta</fullName>
        <ecNumber evidence="11">1.5.3.24</ecNumber>
    </recommendedName>
    <alternativeName>
        <fullName evidence="13">Sarcosine oxidase (5,10-methylenetetrahydrofolate-forming) subunit beta</fullName>
    </alternativeName>
    <alternativeName>
        <fullName evidence="14">Tetrameric sarcosine oxidase subunit beta</fullName>
    </alternativeName>
</protein>
<dbReference type="PANTHER" id="PTHR13847:SF287">
    <property type="entry name" value="FAD-DEPENDENT OXIDOREDUCTASE DOMAIN-CONTAINING PROTEIN 1"/>
    <property type="match status" value="1"/>
</dbReference>
<evidence type="ECO:0000259" key="17">
    <source>
        <dbReference type="PROSITE" id="PS50206"/>
    </source>
</evidence>
<evidence type="ECO:0000256" key="5">
    <source>
        <dbReference type="ARBA" id="ARBA00022630"/>
    </source>
</evidence>
<dbReference type="Pfam" id="PF01266">
    <property type="entry name" value="DAO"/>
    <property type="match status" value="1"/>
</dbReference>
<name>A0A160TWH6_9ZZZZ</name>
<comment type="catalytic activity">
    <reaction evidence="16">
        <text>sarcosine + (6S)-5,6,7,8-tetrahydrofolate + O2 = (6R)-5,10-methylene-5,6,7,8-tetrahydrofolate + glycine + H2O2</text>
        <dbReference type="Rhea" id="RHEA:70455"/>
        <dbReference type="ChEBI" id="CHEBI:15379"/>
        <dbReference type="ChEBI" id="CHEBI:15636"/>
        <dbReference type="ChEBI" id="CHEBI:16240"/>
        <dbReference type="ChEBI" id="CHEBI:57305"/>
        <dbReference type="ChEBI" id="CHEBI:57433"/>
        <dbReference type="ChEBI" id="CHEBI:57453"/>
        <dbReference type="EC" id="1.5.3.24"/>
    </reaction>
</comment>
<dbReference type="EC" id="1.5.3.24" evidence="11"/>
<evidence type="ECO:0000256" key="16">
    <source>
        <dbReference type="ARBA" id="ARBA00048917"/>
    </source>
</evidence>
<proteinExistence type="inferred from homology"/>
<evidence type="ECO:0000256" key="8">
    <source>
        <dbReference type="ARBA" id="ARBA00022827"/>
    </source>
</evidence>
<dbReference type="InterPro" id="IPR006278">
    <property type="entry name" value="SoxB"/>
</dbReference>
<dbReference type="GO" id="GO:0005737">
    <property type="term" value="C:cytoplasm"/>
    <property type="evidence" value="ECO:0007669"/>
    <property type="project" value="UniProtKB-SubCell"/>
</dbReference>
<dbReference type="PROSITE" id="PS50206">
    <property type="entry name" value="RHODANESE_3"/>
    <property type="match status" value="1"/>
</dbReference>
<evidence type="ECO:0000256" key="6">
    <source>
        <dbReference type="ARBA" id="ARBA00022643"/>
    </source>
</evidence>
<dbReference type="InterPro" id="IPR036188">
    <property type="entry name" value="FAD/NAD-bd_sf"/>
</dbReference>
<comment type="subcellular location">
    <subcellularLocation>
        <location evidence="3">Cytoplasm</location>
    </subcellularLocation>
</comment>
<evidence type="ECO:0000256" key="7">
    <source>
        <dbReference type="ARBA" id="ARBA00022741"/>
    </source>
</evidence>
<evidence type="ECO:0000256" key="1">
    <source>
        <dbReference type="ARBA" id="ARBA00001917"/>
    </source>
</evidence>
<evidence type="ECO:0000313" key="18">
    <source>
        <dbReference type="EMBL" id="CUS54837.1"/>
    </source>
</evidence>
<comment type="similarity">
    <text evidence="10">Belongs to the SoxB family.</text>
</comment>
<dbReference type="Gene3D" id="3.30.9.10">
    <property type="entry name" value="D-Amino Acid Oxidase, subunit A, domain 2"/>
    <property type="match status" value="1"/>
</dbReference>
<accession>A0A160TWH6</accession>
<sequence length="415" mass="45431">MQRYSVFSLLRNSLSYHEQWQQAWRNPEPKRQYDVVIIGGGGHGLGAAHYLAKDHGITNVAVLEKGWLGGGNTGRNTMTVRSNFLREASVPFHEESLALYHGLSKELNYNLMVGKRGMISFLQSSGASRIATQMANTMHIYGARYEMMSLEEIKRRLPIFEPPADTRMPIVGGVYQPDATMVRHDAVAWGFARSADSRGVDIIQNCEVTGILRNGSGVTGVETTRGTIKAKKVGMAVAGHGSVVAAMAGLRLPIVTQPLQAWVSEPIKPVLDEIVVIRNYFGTYLMQSDKGEIVIGQGCDPYSSYAQRGTFPIIENASSAMLEIFPRFKRLKLLRHWAGMLDMTYDGSPIISKTDIPGFYIDVAGSGGFKTTPVAAKTHAHLIATDQSHELTRDLGLNRFGTGHLVVEGGVSANH</sequence>
<dbReference type="PANTHER" id="PTHR13847">
    <property type="entry name" value="SARCOSINE DEHYDROGENASE-RELATED"/>
    <property type="match status" value="1"/>
</dbReference>
<feature type="domain" description="Rhodanese" evidence="17">
    <location>
        <begin position="35"/>
        <end position="79"/>
    </location>
</feature>
<dbReference type="GO" id="GO:0008115">
    <property type="term" value="F:sarcosine oxidase activity"/>
    <property type="evidence" value="ECO:0007669"/>
    <property type="project" value="InterPro"/>
</dbReference>
<dbReference type="AlphaFoldDB" id="A0A160TWH6"/>
<dbReference type="InterPro" id="IPR001763">
    <property type="entry name" value="Rhodanese-like_dom"/>
</dbReference>
<evidence type="ECO:0000256" key="4">
    <source>
        <dbReference type="ARBA" id="ARBA00022490"/>
    </source>
</evidence>
<evidence type="ECO:0000256" key="14">
    <source>
        <dbReference type="ARBA" id="ARBA00044295"/>
    </source>
</evidence>
<gene>
    <name evidence="18" type="ORF">MGWOODY_XGa1827</name>
</gene>
<evidence type="ECO:0000256" key="13">
    <source>
        <dbReference type="ARBA" id="ARBA00044216"/>
    </source>
</evidence>
<keyword evidence="8" id="KW-0274">FAD</keyword>
<keyword evidence="4" id="KW-0963">Cytoplasm</keyword>
<dbReference type="NCBIfam" id="TIGR01373">
    <property type="entry name" value="soxB"/>
    <property type="match status" value="1"/>
</dbReference>
<reference evidence="18" key="1">
    <citation type="submission" date="2015-10" db="EMBL/GenBank/DDBJ databases">
        <authorList>
            <person name="Gilbert D.G."/>
        </authorList>
    </citation>
    <scope>NUCLEOTIDE SEQUENCE</scope>
</reference>
<comment type="catalytic activity">
    <reaction evidence="15">
        <text>sarcosine + O2 + H2O = formaldehyde + glycine + H2O2</text>
        <dbReference type="Rhea" id="RHEA:13313"/>
        <dbReference type="ChEBI" id="CHEBI:15377"/>
        <dbReference type="ChEBI" id="CHEBI:15379"/>
        <dbReference type="ChEBI" id="CHEBI:16240"/>
        <dbReference type="ChEBI" id="CHEBI:16842"/>
        <dbReference type="ChEBI" id="CHEBI:57305"/>
        <dbReference type="ChEBI" id="CHEBI:57433"/>
    </reaction>
</comment>
<dbReference type="EMBL" id="CZRL01000106">
    <property type="protein sequence ID" value="CUS54837.1"/>
    <property type="molecule type" value="Genomic_DNA"/>
</dbReference>
<evidence type="ECO:0000256" key="2">
    <source>
        <dbReference type="ARBA" id="ARBA00001974"/>
    </source>
</evidence>
<evidence type="ECO:0000256" key="10">
    <source>
        <dbReference type="ARBA" id="ARBA00043973"/>
    </source>
</evidence>
<keyword evidence="6" id="KW-0288">FMN</keyword>
<evidence type="ECO:0000256" key="12">
    <source>
        <dbReference type="ARBA" id="ARBA00044150"/>
    </source>
</evidence>
<evidence type="ECO:0000256" key="3">
    <source>
        <dbReference type="ARBA" id="ARBA00004496"/>
    </source>
</evidence>
<dbReference type="GO" id="GO:0000166">
    <property type="term" value="F:nucleotide binding"/>
    <property type="evidence" value="ECO:0007669"/>
    <property type="project" value="UniProtKB-KW"/>
</dbReference>
<keyword evidence="7" id="KW-0547">Nucleotide-binding</keyword>
<comment type="cofactor">
    <cofactor evidence="1">
        <name>FMN</name>
        <dbReference type="ChEBI" id="CHEBI:58210"/>
    </cofactor>
</comment>
<evidence type="ECO:0000256" key="9">
    <source>
        <dbReference type="ARBA" id="ARBA00023002"/>
    </source>
</evidence>
<evidence type="ECO:0000256" key="11">
    <source>
        <dbReference type="ARBA" id="ARBA00044044"/>
    </source>
</evidence>
<dbReference type="Gene3D" id="3.50.50.60">
    <property type="entry name" value="FAD/NAD(P)-binding domain"/>
    <property type="match status" value="1"/>
</dbReference>
<evidence type="ECO:0000256" key="15">
    <source>
        <dbReference type="ARBA" id="ARBA00047316"/>
    </source>
</evidence>
<dbReference type="GO" id="GO:0046653">
    <property type="term" value="P:tetrahydrofolate metabolic process"/>
    <property type="evidence" value="ECO:0007669"/>
    <property type="project" value="InterPro"/>
</dbReference>
<dbReference type="InterPro" id="IPR006076">
    <property type="entry name" value="FAD-dep_OxRdtase"/>
</dbReference>